<keyword evidence="9" id="KW-0378">Hydrolase</keyword>
<feature type="region of interest" description="Disordered" evidence="13">
    <location>
        <begin position="319"/>
        <end position="378"/>
    </location>
</feature>
<dbReference type="CDD" id="cd01887">
    <property type="entry name" value="IF2_eIF5B"/>
    <property type="match status" value="1"/>
</dbReference>
<dbReference type="Gene3D" id="3.40.50.10050">
    <property type="entry name" value="Translation initiation factor IF- 2, domain 3"/>
    <property type="match status" value="1"/>
</dbReference>
<dbReference type="SUPFAM" id="SSF50447">
    <property type="entry name" value="Translation proteins"/>
    <property type="match status" value="1"/>
</dbReference>
<protein>
    <recommendedName>
        <fullName evidence="4">Eukaryotic translation initiation factor 5B</fullName>
        <ecNumber evidence="3">3.6.5.3</ecNumber>
    </recommendedName>
    <alternativeName>
        <fullName evidence="12">Translation initiation factor IF-2</fullName>
    </alternativeName>
</protein>
<evidence type="ECO:0000259" key="14">
    <source>
        <dbReference type="PROSITE" id="PS51722"/>
    </source>
</evidence>
<dbReference type="SUPFAM" id="SSF52540">
    <property type="entry name" value="P-loop containing nucleoside triphosphate hydrolases"/>
    <property type="match status" value="1"/>
</dbReference>
<dbReference type="PROSITE" id="PS51722">
    <property type="entry name" value="G_TR_2"/>
    <property type="match status" value="1"/>
</dbReference>
<feature type="compositionally biased region" description="Basic and acidic residues" evidence="13">
    <location>
        <begin position="22"/>
        <end position="54"/>
    </location>
</feature>
<evidence type="ECO:0000256" key="6">
    <source>
        <dbReference type="ARBA" id="ARBA00022540"/>
    </source>
</evidence>
<dbReference type="GO" id="GO:0003924">
    <property type="term" value="F:GTPase activity"/>
    <property type="evidence" value="ECO:0007669"/>
    <property type="project" value="InterPro"/>
</dbReference>
<evidence type="ECO:0000313" key="15">
    <source>
        <dbReference type="EMBL" id="SBS87425.1"/>
    </source>
</evidence>
<reference evidence="16 18" key="3">
    <citation type="submission" date="2016-06" db="EMBL/GenBank/DDBJ databases">
        <authorList>
            <consortium name="Pathogen Informatics"/>
        </authorList>
    </citation>
    <scope>NUCLEOTIDE SEQUENCE [LARGE SCALE GENOMIC DNA]</scope>
</reference>
<keyword evidence="11" id="KW-0342">GTP-binding</keyword>
<dbReference type="InterPro" id="IPR036925">
    <property type="entry name" value="TIF_IF2_dom3_sf"/>
</dbReference>
<dbReference type="FunFam" id="2.40.30.10:FF:000026">
    <property type="entry name" value="Eukaryotic translation initiation factor 5B"/>
    <property type="match status" value="1"/>
</dbReference>
<evidence type="ECO:0000256" key="5">
    <source>
        <dbReference type="ARBA" id="ARBA00022490"/>
    </source>
</evidence>
<dbReference type="OMA" id="EFAVMLC"/>
<keyword evidence="6 15" id="KW-0396">Initiation factor</keyword>
<keyword evidence="5" id="KW-0963">Cytoplasm</keyword>
<name>A0A1A8W5Z6_PLAMA</name>
<dbReference type="InterPro" id="IPR029459">
    <property type="entry name" value="EFTU-type"/>
</dbReference>
<evidence type="ECO:0000313" key="18">
    <source>
        <dbReference type="Proteomes" id="UP000219813"/>
    </source>
</evidence>
<dbReference type="PRINTS" id="PR00315">
    <property type="entry name" value="ELONGATNFCT"/>
</dbReference>
<comment type="similarity">
    <text evidence="2">Belongs to the TRAFAC class translation factor GTPase superfamily. Classic translation factor GTPase family. IF-2 subfamily.</text>
</comment>
<dbReference type="FunFam" id="2.40.30.10:FF:000013">
    <property type="entry name" value="eukaryotic translation initiation factor 5B"/>
    <property type="match status" value="1"/>
</dbReference>
<feature type="region of interest" description="Disordered" evidence="13">
    <location>
        <begin position="19"/>
        <end position="249"/>
    </location>
</feature>
<dbReference type="GO" id="GO:0003743">
    <property type="term" value="F:translation initiation factor activity"/>
    <property type="evidence" value="ECO:0007669"/>
    <property type="project" value="UniProtKB-KW"/>
</dbReference>
<evidence type="ECO:0000313" key="16">
    <source>
        <dbReference type="EMBL" id="SCO93306.1"/>
    </source>
</evidence>
<dbReference type="Pfam" id="PF00009">
    <property type="entry name" value="GTP_EFTU"/>
    <property type="match status" value="1"/>
</dbReference>
<dbReference type="Pfam" id="PF14578">
    <property type="entry name" value="GTP_EFTU_D4"/>
    <property type="match status" value="1"/>
</dbReference>
<dbReference type="EMBL" id="LT594632">
    <property type="protein sequence ID" value="SCO93306.1"/>
    <property type="molecule type" value="Genomic_DNA"/>
</dbReference>
<dbReference type="GeneID" id="39870021"/>
<dbReference type="Pfam" id="PF11987">
    <property type="entry name" value="IF-2"/>
    <property type="match status" value="1"/>
</dbReference>
<dbReference type="EMBL" id="FLQW01001035">
    <property type="protein sequence ID" value="SBS87425.1"/>
    <property type="molecule type" value="Genomic_DNA"/>
</dbReference>
<feature type="compositionally biased region" description="Basic and acidic residues" evidence="13">
    <location>
        <begin position="319"/>
        <end position="363"/>
    </location>
</feature>
<dbReference type="NCBIfam" id="NF003078">
    <property type="entry name" value="PRK04004.1"/>
    <property type="match status" value="1"/>
</dbReference>
<keyword evidence="8" id="KW-0547">Nucleotide-binding</keyword>
<dbReference type="InterPro" id="IPR009000">
    <property type="entry name" value="Transl_B-barrel_sf"/>
</dbReference>
<evidence type="ECO:0000256" key="11">
    <source>
        <dbReference type="ARBA" id="ARBA00023134"/>
    </source>
</evidence>
<feature type="compositionally biased region" description="Acidic residues" evidence="13">
    <location>
        <begin position="95"/>
        <end position="105"/>
    </location>
</feature>
<accession>A0A1A8W5Z6</accession>
<dbReference type="Gene3D" id="3.40.50.300">
    <property type="entry name" value="P-loop containing nucleotide triphosphate hydrolases"/>
    <property type="match status" value="1"/>
</dbReference>
<keyword evidence="10" id="KW-0648">Protein biosynthesis</keyword>
<feature type="compositionally biased region" description="Basic and acidic residues" evidence="13">
    <location>
        <begin position="151"/>
        <end position="227"/>
    </location>
</feature>
<feature type="region of interest" description="Disordered" evidence="13">
    <location>
        <begin position="262"/>
        <end position="307"/>
    </location>
</feature>
<evidence type="ECO:0000256" key="13">
    <source>
        <dbReference type="SAM" id="MobiDB-lite"/>
    </source>
</evidence>
<feature type="compositionally biased region" description="Basic and acidic residues" evidence="13">
    <location>
        <begin position="68"/>
        <end position="94"/>
    </location>
</feature>
<dbReference type="CDD" id="cd16266">
    <property type="entry name" value="IF2_aeIF5B_IV"/>
    <property type="match status" value="1"/>
</dbReference>
<evidence type="ECO:0000256" key="1">
    <source>
        <dbReference type="ARBA" id="ARBA00004496"/>
    </source>
</evidence>
<feature type="compositionally biased region" description="Basic residues" evidence="13">
    <location>
        <begin position="56"/>
        <end position="67"/>
    </location>
</feature>
<dbReference type="InterPro" id="IPR027417">
    <property type="entry name" value="P-loop_NTPase"/>
</dbReference>
<dbReference type="AlphaFoldDB" id="A0A1A8W5Z6"/>
<dbReference type="GO" id="GO:0046872">
    <property type="term" value="F:metal ion binding"/>
    <property type="evidence" value="ECO:0007669"/>
    <property type="project" value="UniProtKB-KW"/>
</dbReference>
<dbReference type="KEGG" id="pmal:PMUG01_11055900"/>
<feature type="compositionally biased region" description="Basic and acidic residues" evidence="13">
    <location>
        <begin position="289"/>
        <end position="301"/>
    </location>
</feature>
<dbReference type="PANTHER" id="PTHR43381:SF4">
    <property type="entry name" value="EUKARYOTIC TRANSLATION INITIATION FACTOR 5B"/>
    <property type="match status" value="1"/>
</dbReference>
<evidence type="ECO:0000256" key="7">
    <source>
        <dbReference type="ARBA" id="ARBA00022723"/>
    </source>
</evidence>
<keyword evidence="7" id="KW-0479">Metal-binding</keyword>
<dbReference type="Proteomes" id="UP000219813">
    <property type="component" value="Chromosome 11"/>
</dbReference>
<evidence type="ECO:0000256" key="4">
    <source>
        <dbReference type="ARBA" id="ARBA00013824"/>
    </source>
</evidence>
<gene>
    <name evidence="16" type="primary">PmUG01_11055900</name>
    <name evidence="15" type="ORF">PMALA_019530</name>
    <name evidence="16" type="ORF">PMUG01_11055900</name>
</gene>
<evidence type="ECO:0000256" key="8">
    <source>
        <dbReference type="ARBA" id="ARBA00022741"/>
    </source>
</evidence>
<proteinExistence type="inferred from homology"/>
<dbReference type="FunFam" id="3.40.50.300:FF:000112">
    <property type="entry name" value="Eukaryotic translation initiation factor 5B"/>
    <property type="match status" value="1"/>
</dbReference>
<dbReference type="GO" id="GO:0005739">
    <property type="term" value="C:mitochondrion"/>
    <property type="evidence" value="ECO:0007669"/>
    <property type="project" value="TreeGrafter"/>
</dbReference>
<dbReference type="OrthoDB" id="4928at2759"/>
<keyword evidence="18" id="KW-1185">Reference proteome</keyword>
<dbReference type="CDD" id="cd03703">
    <property type="entry name" value="aeIF5B_II"/>
    <property type="match status" value="1"/>
</dbReference>
<dbReference type="VEuPathDB" id="PlasmoDB:PmUG01_11055900"/>
<dbReference type="EC" id="3.6.5.3" evidence="3"/>
<dbReference type="InterPro" id="IPR000795">
    <property type="entry name" value="T_Tr_GTP-bd_dom"/>
</dbReference>
<evidence type="ECO:0000256" key="9">
    <source>
        <dbReference type="ARBA" id="ARBA00022801"/>
    </source>
</evidence>
<evidence type="ECO:0000256" key="10">
    <source>
        <dbReference type="ARBA" id="ARBA00022917"/>
    </source>
</evidence>
<dbReference type="GO" id="GO:0005525">
    <property type="term" value="F:GTP binding"/>
    <property type="evidence" value="ECO:0007669"/>
    <property type="project" value="UniProtKB-KW"/>
</dbReference>
<reference evidence="15" key="1">
    <citation type="submission" date="2016-05" db="EMBL/GenBank/DDBJ databases">
        <authorList>
            <person name="Lavstsen T."/>
            <person name="Jespersen J.S."/>
        </authorList>
    </citation>
    <scope>NUCLEOTIDE SEQUENCE [LARGE SCALE GENOMIC DNA]</scope>
</reference>
<evidence type="ECO:0000256" key="2">
    <source>
        <dbReference type="ARBA" id="ARBA00007733"/>
    </source>
</evidence>
<dbReference type="Proteomes" id="UP000078597">
    <property type="component" value="Unassembled WGS sequence"/>
</dbReference>
<evidence type="ECO:0000256" key="12">
    <source>
        <dbReference type="ARBA" id="ARBA00032478"/>
    </source>
</evidence>
<dbReference type="RefSeq" id="XP_028862743.1">
    <property type="nucleotide sequence ID" value="XM_029006233.1"/>
</dbReference>
<reference evidence="17" key="2">
    <citation type="submission" date="2016-05" db="EMBL/GenBank/DDBJ databases">
        <authorList>
            <person name="Naeem Raeece"/>
        </authorList>
    </citation>
    <scope>NUCLEOTIDE SEQUENCE [LARGE SCALE GENOMIC DNA]</scope>
</reference>
<dbReference type="NCBIfam" id="TIGR00231">
    <property type="entry name" value="small_GTP"/>
    <property type="match status" value="1"/>
</dbReference>
<organism evidence="15 17">
    <name type="scientific">Plasmodium malariae</name>
    <dbReference type="NCBI Taxonomy" id="5858"/>
    <lineage>
        <taxon>Eukaryota</taxon>
        <taxon>Sar</taxon>
        <taxon>Alveolata</taxon>
        <taxon>Apicomplexa</taxon>
        <taxon>Aconoidasida</taxon>
        <taxon>Haemosporida</taxon>
        <taxon>Plasmodiidae</taxon>
        <taxon>Plasmodium</taxon>
        <taxon>Plasmodium (Plasmodium)</taxon>
    </lineage>
</organism>
<dbReference type="InterPro" id="IPR005225">
    <property type="entry name" value="Small_GTP-bd"/>
</dbReference>
<evidence type="ECO:0000313" key="17">
    <source>
        <dbReference type="Proteomes" id="UP000078597"/>
    </source>
</evidence>
<evidence type="ECO:0000256" key="3">
    <source>
        <dbReference type="ARBA" id="ARBA00011986"/>
    </source>
</evidence>
<comment type="subcellular location">
    <subcellularLocation>
        <location evidence="1">Cytoplasm</location>
    </subcellularLocation>
</comment>
<dbReference type="InterPro" id="IPR015760">
    <property type="entry name" value="TIF_IF2"/>
</dbReference>
<dbReference type="Gene3D" id="2.40.30.10">
    <property type="entry name" value="Translation factors"/>
    <property type="match status" value="2"/>
</dbReference>
<feature type="domain" description="Tr-type G" evidence="14">
    <location>
        <begin position="383"/>
        <end position="599"/>
    </location>
</feature>
<dbReference type="FunFam" id="3.40.50.10050:FF:000002">
    <property type="entry name" value="Eukaryotic translation initiation factor 5B"/>
    <property type="match status" value="1"/>
</dbReference>
<dbReference type="InterPro" id="IPR023115">
    <property type="entry name" value="TIF_IF2_dom3"/>
</dbReference>
<dbReference type="SUPFAM" id="SSF52156">
    <property type="entry name" value="Initiation factor IF2/eIF5b, domain 3"/>
    <property type="match status" value="1"/>
</dbReference>
<sequence>MSKNKKGKKKDDLDAILAELGIDEKREDEVNDKKDDEGKEKEKENEKEENEQTKMSKSKKKKEKLKQKKEQMKNKEKDEKGLEGEEGKGPKDEEVKGEDDEDNLEAEGVKNKNEIMTNQNEDSEKKNKKKKKKDKEKEKKSTGISEMAKAAAERLRLVKEYEEKKKEEERKKQEEEEERIKKEEEEKERKRQAKLEKKMQLKKEGKLLSAKAKEEKKKKELYLKTLKESGLLVEPKEKEESKAKAKAEIVNLDLNKAKLLLKKKKSKQLTNSSNNVEEKNKQLLSNSNNKEDEKDDTKKEEKEEEVVLDDWEDFLNMDEENKKERGKHETKESAKNGVKDDVRDGAKDKTVKKGANEKKDLLNKKRRKKVENEDDSNNEDNMYRSAIVCILGHVDTGKTKLLDKLRHTNVQDNEAGGITQQIGATFFPKEVLDKEIKKIDSNIKCLSKGIMIIDTPGHESFYNLRKRGSSLCDIAILVIDLMHGLEQQTKESIQILKQRNCPFVIALNKIDRLYMWNKNDWSPFNTTFKKQKQDTQDEFHERLRNILNELSEQGLNCELYWQNANPRKYVSIVPTSAITGEGIADLIMILVKLTQTFMLKNIEYHDKLECTVLEVKNIEGLGTTIDVILTNGILRESDTIVLCGINGPIVTVIRALLTPQPLKELRIKNEYIHHKSIKACIGVKISANGLEEVLCGTTLFTANNTEEIEEYKKKAMNDMSDVFNHVDKTGVGLYVMASTLGSLEALLIFLNDSKIPVFSVNLGTVQKKDVKKASIMREKGRPEYSVILAFDVKIDPEAEKEAQLLGVEIMQKDIIYHLFDAFTNYLKKIEEEKKQSKLTDAIFPCELSVVSDCVFNKKDPIIMGVKIECGILKIGTPLFIPEKNLKIGNVVSIESNKKSCDKAKKGEEVCIKIYGEPHVTYGRHFDASQKIFSKITRESIDVLKEYFRSELTMEDWKLVVQLKKIFNIL</sequence>
<feature type="compositionally biased region" description="Basic and acidic residues" evidence="13">
    <location>
        <begin position="234"/>
        <end position="247"/>
    </location>
</feature>
<dbReference type="PANTHER" id="PTHR43381">
    <property type="entry name" value="TRANSLATION INITIATION FACTOR IF-2-RELATED"/>
    <property type="match status" value="1"/>
</dbReference>